<feature type="chain" id="PRO_5011729401" evidence="1">
    <location>
        <begin position="24"/>
        <end position="175"/>
    </location>
</feature>
<evidence type="ECO:0000313" key="4">
    <source>
        <dbReference type="Proteomes" id="UP000199452"/>
    </source>
</evidence>
<name>A0A1G6H8V0_9BACT</name>
<dbReference type="OrthoDB" id="9805760at2"/>
<dbReference type="NCBIfam" id="TIGR02145">
    <property type="entry name" value="Fib_succ_major"/>
    <property type="match status" value="1"/>
</dbReference>
<evidence type="ECO:0000313" key="3">
    <source>
        <dbReference type="EMBL" id="SDB90641.1"/>
    </source>
</evidence>
<dbReference type="STRING" id="1640674.SAMN05216323_100839"/>
<dbReference type="PROSITE" id="PS51257">
    <property type="entry name" value="PROKAR_LIPOPROTEIN"/>
    <property type="match status" value="1"/>
</dbReference>
<accession>A0A1G6H8V0</accession>
<evidence type="ECO:0000259" key="2">
    <source>
        <dbReference type="Pfam" id="PF09603"/>
    </source>
</evidence>
<reference evidence="3 4" key="1">
    <citation type="submission" date="2016-09" db="EMBL/GenBank/DDBJ databases">
        <authorList>
            <person name="Capua I."/>
            <person name="De Benedictis P."/>
            <person name="Joannis T."/>
            <person name="Lombin L.H."/>
            <person name="Cattoli G."/>
        </authorList>
    </citation>
    <scope>NUCLEOTIDE SEQUENCE [LARGE SCALE GENOMIC DNA]</scope>
    <source>
        <strain evidence="3 4">A7P-90m</strain>
    </source>
</reference>
<dbReference type="AlphaFoldDB" id="A0A1G6H8V0"/>
<organism evidence="3 4">
    <name type="scientific">Williamwhitmania taraxaci</name>
    <dbReference type="NCBI Taxonomy" id="1640674"/>
    <lineage>
        <taxon>Bacteria</taxon>
        <taxon>Pseudomonadati</taxon>
        <taxon>Bacteroidota</taxon>
        <taxon>Bacteroidia</taxon>
        <taxon>Bacteroidales</taxon>
        <taxon>Williamwhitmaniaceae</taxon>
        <taxon>Williamwhitmania</taxon>
    </lineage>
</organism>
<sequence>MNRIFYSALFAMLSFGCTGIVTAQDFETIKIGSQVWMAKNLSVEVPGSWCYDNNPENCKKYGRLYTYEAALKACPKGWHLPSSAEWSVLANFLGGEDVAGKALKIGGKSAMMLPLGGNRIQSAGFGLVGTYGSYWSSTRYDSTHAWYMYITDKNDYITLTYFTTAYGFSVRYIKN</sequence>
<dbReference type="Proteomes" id="UP000199452">
    <property type="component" value="Unassembled WGS sequence"/>
</dbReference>
<feature type="signal peptide" evidence="1">
    <location>
        <begin position="1"/>
        <end position="23"/>
    </location>
</feature>
<gene>
    <name evidence="3" type="ORF">SAMN05216323_100839</name>
</gene>
<dbReference type="Pfam" id="PF09603">
    <property type="entry name" value="Fib_succ_major"/>
    <property type="match status" value="1"/>
</dbReference>
<evidence type="ECO:0000256" key="1">
    <source>
        <dbReference type="SAM" id="SignalP"/>
    </source>
</evidence>
<dbReference type="RefSeq" id="WP_092435894.1">
    <property type="nucleotide sequence ID" value="NZ_FMYP01000008.1"/>
</dbReference>
<dbReference type="EMBL" id="FMYP01000008">
    <property type="protein sequence ID" value="SDB90641.1"/>
    <property type="molecule type" value="Genomic_DNA"/>
</dbReference>
<keyword evidence="4" id="KW-1185">Reference proteome</keyword>
<feature type="domain" description="Fibrobacter succinogenes major paralogous" evidence="2">
    <location>
        <begin position="29"/>
        <end position="174"/>
    </location>
</feature>
<keyword evidence="1" id="KW-0732">Signal</keyword>
<dbReference type="InterPro" id="IPR011871">
    <property type="entry name" value="Fib_succ_major"/>
</dbReference>
<proteinExistence type="predicted"/>
<protein>
    <submittedName>
        <fullName evidence="3">Major paralogous domain-containing protein</fullName>
    </submittedName>
</protein>